<keyword evidence="6 14" id="KW-0812">Transmembrane</keyword>
<feature type="transmembrane region" description="Helical" evidence="14">
    <location>
        <begin position="109"/>
        <end position="126"/>
    </location>
</feature>
<dbReference type="InterPro" id="IPR003824">
    <property type="entry name" value="UppP"/>
</dbReference>
<dbReference type="OrthoDB" id="9808289at2"/>
<dbReference type="STRING" id="530564.Psta_2036"/>
<dbReference type="GO" id="GO:0005886">
    <property type="term" value="C:plasma membrane"/>
    <property type="evidence" value="ECO:0007669"/>
    <property type="project" value="UniProtKB-SubCell"/>
</dbReference>
<evidence type="ECO:0000256" key="9">
    <source>
        <dbReference type="ARBA" id="ARBA00023136"/>
    </source>
</evidence>
<keyword evidence="14" id="KW-0573">Peptidoglycan synthesis</keyword>
<evidence type="ECO:0000256" key="7">
    <source>
        <dbReference type="ARBA" id="ARBA00022801"/>
    </source>
</evidence>
<evidence type="ECO:0000256" key="6">
    <source>
        <dbReference type="ARBA" id="ARBA00022692"/>
    </source>
</evidence>
<comment type="catalytic activity">
    <reaction evidence="13 14">
        <text>di-trans,octa-cis-undecaprenyl diphosphate + H2O = di-trans,octa-cis-undecaprenyl phosphate + phosphate + H(+)</text>
        <dbReference type="Rhea" id="RHEA:28094"/>
        <dbReference type="ChEBI" id="CHEBI:15377"/>
        <dbReference type="ChEBI" id="CHEBI:15378"/>
        <dbReference type="ChEBI" id="CHEBI:43474"/>
        <dbReference type="ChEBI" id="CHEBI:58405"/>
        <dbReference type="ChEBI" id="CHEBI:60392"/>
        <dbReference type="EC" id="3.6.1.27"/>
    </reaction>
</comment>
<evidence type="ECO:0000256" key="3">
    <source>
        <dbReference type="ARBA" id="ARBA00012374"/>
    </source>
</evidence>
<dbReference type="Proteomes" id="UP000001887">
    <property type="component" value="Chromosome"/>
</dbReference>
<evidence type="ECO:0000313" key="15">
    <source>
        <dbReference type="EMBL" id="ADB16710.1"/>
    </source>
</evidence>
<dbReference type="EC" id="3.6.1.27" evidence="3 14"/>
<dbReference type="HOGENOM" id="CLU_060296_1_2_0"/>
<evidence type="ECO:0000256" key="14">
    <source>
        <dbReference type="HAMAP-Rule" id="MF_01006"/>
    </source>
</evidence>
<comment type="similarity">
    <text evidence="2 14">Belongs to the UppP family.</text>
</comment>
<dbReference type="GO" id="GO:0071555">
    <property type="term" value="P:cell wall organization"/>
    <property type="evidence" value="ECO:0007669"/>
    <property type="project" value="UniProtKB-KW"/>
</dbReference>
<feature type="transmembrane region" description="Helical" evidence="14">
    <location>
        <begin position="245"/>
        <end position="261"/>
    </location>
</feature>
<dbReference type="KEGG" id="psl:Psta_2036"/>
<evidence type="ECO:0000256" key="8">
    <source>
        <dbReference type="ARBA" id="ARBA00022989"/>
    </source>
</evidence>
<keyword evidence="14" id="KW-0133">Cell shape</keyword>
<evidence type="ECO:0000256" key="12">
    <source>
        <dbReference type="ARBA" id="ARBA00032932"/>
    </source>
</evidence>
<keyword evidence="5 14" id="KW-1003">Cell membrane</keyword>
<feature type="transmembrane region" description="Helical" evidence="14">
    <location>
        <begin position="214"/>
        <end position="233"/>
    </location>
</feature>
<gene>
    <name evidence="14" type="primary">uppP</name>
    <name evidence="15" type="ordered locus">Psta_2036</name>
</gene>
<accession>D2R0W2</accession>
<reference evidence="15 16" key="1">
    <citation type="journal article" date="2009" name="Stand. Genomic Sci.">
        <title>Complete genome sequence of Pirellula staleyi type strain (ATCC 27377).</title>
        <authorList>
            <person name="Clum A."/>
            <person name="Tindall B.J."/>
            <person name="Sikorski J."/>
            <person name="Ivanova N."/>
            <person name="Mavrommatis K."/>
            <person name="Lucas S."/>
            <person name="Glavina del Rio T."/>
            <person name="Nolan M."/>
            <person name="Chen F."/>
            <person name="Tice H."/>
            <person name="Pitluck S."/>
            <person name="Cheng J.F."/>
            <person name="Chertkov O."/>
            <person name="Brettin T."/>
            <person name="Han C."/>
            <person name="Detter J.C."/>
            <person name="Kuske C."/>
            <person name="Bruce D."/>
            <person name="Goodwin L."/>
            <person name="Ovchinikova G."/>
            <person name="Pati A."/>
            <person name="Mikhailova N."/>
            <person name="Chen A."/>
            <person name="Palaniappan K."/>
            <person name="Land M."/>
            <person name="Hauser L."/>
            <person name="Chang Y.J."/>
            <person name="Jeffries C.D."/>
            <person name="Chain P."/>
            <person name="Rohde M."/>
            <person name="Goker M."/>
            <person name="Bristow J."/>
            <person name="Eisen J.A."/>
            <person name="Markowitz V."/>
            <person name="Hugenholtz P."/>
            <person name="Kyrpides N.C."/>
            <person name="Klenk H.P."/>
            <person name="Lapidus A."/>
        </authorList>
    </citation>
    <scope>NUCLEOTIDE SEQUENCE [LARGE SCALE GENOMIC DNA]</scope>
    <source>
        <strain evidence="16">ATCC 27377 / DSM 6068 / ICPB 4128</strain>
    </source>
</reference>
<keyword evidence="10 14" id="KW-0046">Antibiotic resistance</keyword>
<keyword evidence="14" id="KW-0997">Cell inner membrane</keyword>
<comment type="function">
    <text evidence="14">Catalyzes the dephosphorylation of undecaprenyl diphosphate (UPP). Confers resistance to bacitracin.</text>
</comment>
<feature type="transmembrane region" description="Helical" evidence="14">
    <location>
        <begin position="78"/>
        <end position="97"/>
    </location>
</feature>
<dbReference type="GO" id="GO:0050380">
    <property type="term" value="F:undecaprenyl-diphosphatase activity"/>
    <property type="evidence" value="ECO:0007669"/>
    <property type="project" value="UniProtKB-UniRule"/>
</dbReference>
<dbReference type="PANTHER" id="PTHR30622">
    <property type="entry name" value="UNDECAPRENYL-DIPHOSPHATASE"/>
    <property type="match status" value="1"/>
</dbReference>
<dbReference type="HAMAP" id="MF_01006">
    <property type="entry name" value="Undec_diphosphatase"/>
    <property type="match status" value="1"/>
</dbReference>
<sequence length="266" mass="27686">MTLVWWQIVLLAIVQGIAEFLPISSSGHLVVIAPLLFGSTDSPEGISDLSIVLHLGTLGSILVHYFKRVSALLGEDRQILALLAIGTLPAVVVGLPLKLLFPAALESPLLAGVLLIVNGGVLYLVSRIPPKENTYQQLSIGKSLAIGVCQAFAILPGLSRSGSTIAGGLSVGLSRSSAATFSFLLAIPAIAGAGVLEALSMIRKSEPLSTSPGLLLLGAAISFVVGIVSLRLLEKLLASGRLPWFAIYSVIAGIAIVVWQWQGAIE</sequence>
<keyword evidence="7 14" id="KW-0378">Hydrolase</keyword>
<evidence type="ECO:0000256" key="1">
    <source>
        <dbReference type="ARBA" id="ARBA00004651"/>
    </source>
</evidence>
<keyword evidence="9 14" id="KW-0472">Membrane</keyword>
<keyword evidence="16" id="KW-1185">Reference proteome</keyword>
<evidence type="ECO:0000313" key="16">
    <source>
        <dbReference type="Proteomes" id="UP000001887"/>
    </source>
</evidence>
<keyword evidence="8 14" id="KW-1133">Transmembrane helix</keyword>
<dbReference type="PANTHER" id="PTHR30622:SF4">
    <property type="entry name" value="UNDECAPRENYL-DIPHOSPHATASE"/>
    <property type="match status" value="1"/>
</dbReference>
<dbReference type="GO" id="GO:0009252">
    <property type="term" value="P:peptidoglycan biosynthetic process"/>
    <property type="evidence" value="ECO:0007669"/>
    <property type="project" value="UniProtKB-KW"/>
</dbReference>
<dbReference type="GO" id="GO:0008360">
    <property type="term" value="P:regulation of cell shape"/>
    <property type="evidence" value="ECO:0007669"/>
    <property type="project" value="UniProtKB-KW"/>
</dbReference>
<evidence type="ECO:0000256" key="4">
    <source>
        <dbReference type="ARBA" id="ARBA00021581"/>
    </source>
</evidence>
<evidence type="ECO:0000256" key="11">
    <source>
        <dbReference type="ARBA" id="ARBA00032707"/>
    </source>
</evidence>
<dbReference type="EMBL" id="CP001848">
    <property type="protein sequence ID" value="ADB16710.1"/>
    <property type="molecule type" value="Genomic_DNA"/>
</dbReference>
<feature type="transmembrane region" description="Helical" evidence="14">
    <location>
        <begin position="138"/>
        <end position="158"/>
    </location>
</feature>
<evidence type="ECO:0000256" key="2">
    <source>
        <dbReference type="ARBA" id="ARBA00010621"/>
    </source>
</evidence>
<protein>
    <recommendedName>
        <fullName evidence="4 14">Undecaprenyl-diphosphatase</fullName>
        <ecNumber evidence="3 14">3.6.1.27</ecNumber>
    </recommendedName>
    <alternativeName>
        <fullName evidence="12 14">Bacitracin resistance protein</fullName>
    </alternativeName>
    <alternativeName>
        <fullName evidence="11 14">Undecaprenyl pyrophosphate phosphatase</fullName>
    </alternativeName>
</protein>
<evidence type="ECO:0000256" key="13">
    <source>
        <dbReference type="ARBA" id="ARBA00047594"/>
    </source>
</evidence>
<evidence type="ECO:0000256" key="10">
    <source>
        <dbReference type="ARBA" id="ARBA00023251"/>
    </source>
</evidence>
<dbReference type="Pfam" id="PF02673">
    <property type="entry name" value="BacA"/>
    <property type="match status" value="1"/>
</dbReference>
<comment type="miscellaneous">
    <text evidence="14">Bacitracin is thought to be involved in the inhibition of peptidoglycan synthesis by sequestering undecaprenyl diphosphate, thereby reducing the pool of lipid carrier available.</text>
</comment>
<dbReference type="eggNOG" id="COG1968">
    <property type="taxonomic scope" value="Bacteria"/>
</dbReference>
<organism evidence="15 16">
    <name type="scientific">Pirellula staleyi (strain ATCC 27377 / DSM 6068 / ICPB 4128)</name>
    <name type="common">Pirella staleyi</name>
    <dbReference type="NCBI Taxonomy" id="530564"/>
    <lineage>
        <taxon>Bacteria</taxon>
        <taxon>Pseudomonadati</taxon>
        <taxon>Planctomycetota</taxon>
        <taxon>Planctomycetia</taxon>
        <taxon>Pirellulales</taxon>
        <taxon>Pirellulaceae</taxon>
        <taxon>Pirellula</taxon>
    </lineage>
</organism>
<dbReference type="GO" id="GO:0046677">
    <property type="term" value="P:response to antibiotic"/>
    <property type="evidence" value="ECO:0007669"/>
    <property type="project" value="UniProtKB-UniRule"/>
</dbReference>
<proteinExistence type="inferred from homology"/>
<feature type="transmembrane region" description="Helical" evidence="14">
    <location>
        <begin position="46"/>
        <end position="66"/>
    </location>
</feature>
<name>D2R0W2_PIRSD</name>
<feature type="transmembrane region" description="Helical" evidence="14">
    <location>
        <begin position="178"/>
        <end position="202"/>
    </location>
</feature>
<dbReference type="AlphaFoldDB" id="D2R0W2"/>
<keyword evidence="14" id="KW-0961">Cell wall biogenesis/degradation</keyword>
<evidence type="ECO:0000256" key="5">
    <source>
        <dbReference type="ARBA" id="ARBA00022475"/>
    </source>
</evidence>
<comment type="subcellular location">
    <subcellularLocation>
        <location evidence="14">Cell inner membrane</location>
        <topology evidence="14">Multi-pass membrane protein</topology>
    </subcellularLocation>
    <subcellularLocation>
        <location evidence="1">Cell membrane</location>
        <topology evidence="1">Multi-pass membrane protein</topology>
    </subcellularLocation>
</comment>